<feature type="region of interest" description="Disordered" evidence="2">
    <location>
        <begin position="1"/>
        <end position="31"/>
    </location>
</feature>
<dbReference type="EC" id="1.13.11.11" evidence="1"/>
<keyword evidence="1" id="KW-0823">Tryptophan catabolism</keyword>
<dbReference type="Proteomes" id="UP001589887">
    <property type="component" value="Unassembled WGS sequence"/>
</dbReference>
<keyword evidence="4" id="KW-1185">Reference proteome</keyword>
<feature type="binding site" description="axial binding residue" evidence="1">
    <location>
        <position position="261"/>
    </location>
    <ligand>
        <name>heme</name>
        <dbReference type="ChEBI" id="CHEBI:30413"/>
    </ligand>
    <ligandPart>
        <name>Fe</name>
        <dbReference type="ChEBI" id="CHEBI:18248"/>
    </ligandPart>
</feature>
<proteinExistence type="inferred from homology"/>
<name>A0ABV6TF15_9ACTN</name>
<keyword evidence="1" id="KW-0408">Iron</keyword>
<comment type="catalytic activity">
    <reaction evidence="1">
        <text>L-tryptophan + O2 = N-formyl-L-kynurenine</text>
        <dbReference type="Rhea" id="RHEA:24536"/>
        <dbReference type="ChEBI" id="CHEBI:15379"/>
        <dbReference type="ChEBI" id="CHEBI:57912"/>
        <dbReference type="ChEBI" id="CHEBI:58629"/>
        <dbReference type="EC" id="1.13.11.11"/>
    </reaction>
</comment>
<comment type="subunit">
    <text evidence="1">Homotetramer.</text>
</comment>
<dbReference type="Pfam" id="PF03301">
    <property type="entry name" value="Trp_dioxygenase"/>
    <property type="match status" value="2"/>
</dbReference>
<evidence type="ECO:0000256" key="1">
    <source>
        <dbReference type="HAMAP-Rule" id="MF_01972"/>
    </source>
</evidence>
<dbReference type="InterPro" id="IPR037217">
    <property type="entry name" value="Trp/Indoleamine_2_3_dOase-like"/>
</dbReference>
<keyword evidence="1" id="KW-0479">Metal-binding</keyword>
<feature type="binding site" evidence="1">
    <location>
        <position position="139"/>
    </location>
    <ligand>
        <name>substrate</name>
    </ligand>
</feature>
<comment type="function">
    <text evidence="1">Heme-dependent dioxygenase that catalyzes the oxidative cleavage of the L-tryptophan (L-Trp) pyrrole ring and converts L-tryptophan to N-formyl-L-kynurenine. Catalyzes the oxidative cleavage of the indole moiety.</text>
</comment>
<evidence type="ECO:0000313" key="4">
    <source>
        <dbReference type="Proteomes" id="UP001589887"/>
    </source>
</evidence>
<feature type="binding site" evidence="1">
    <location>
        <position position="275"/>
    </location>
    <ligand>
        <name>substrate</name>
    </ligand>
</feature>
<accession>A0ABV6TF15</accession>
<evidence type="ECO:0000256" key="2">
    <source>
        <dbReference type="SAM" id="MobiDB-lite"/>
    </source>
</evidence>
<dbReference type="PANTHER" id="PTHR10138:SF0">
    <property type="entry name" value="TRYPTOPHAN 2,3-DIOXYGENASE"/>
    <property type="match status" value="1"/>
</dbReference>
<organism evidence="3 4">
    <name type="scientific">Streptomyces noboritoensis</name>
    <dbReference type="NCBI Taxonomy" id="67337"/>
    <lineage>
        <taxon>Bacteria</taxon>
        <taxon>Bacillati</taxon>
        <taxon>Actinomycetota</taxon>
        <taxon>Actinomycetes</taxon>
        <taxon>Kitasatosporales</taxon>
        <taxon>Streptomycetaceae</taxon>
        <taxon>Streptomyces</taxon>
    </lineage>
</organism>
<comment type="caution">
    <text evidence="3">The sequence shown here is derived from an EMBL/GenBank/DDBJ whole genome shotgun (WGS) entry which is preliminary data.</text>
</comment>
<sequence length="303" mass="35057">MAAEGVVHGPRPYRAMTAQDRRDRSEQTEGEPVLDFSVGRANENSTPYIDYHSVDVLLSLQHPRTEEPAELTFYITGQIQELLFKLLFTEVNRVRDLLFDDRIDDALWYLHRIERIQRVLTVSWEPVSTLTPTEFAAFRDELGAASGFQSYMYRQLEFSLGNKERRMADAYRAVPWLHEQVTRVLQAPSLYDAVLSLLHRRGLIPKECVPVDHAEPYVPNPLVEEAWGVLYRSRAESPGLHALAEALSELNYQYSRWRSTHLLTVERIMGYKPGTGGTLGVEWLRRVAEHRFFPELWSVRTEL</sequence>
<keyword evidence="1" id="KW-0223">Dioxygenase</keyword>
<keyword evidence="1" id="KW-0560">Oxidoreductase</keyword>
<dbReference type="SUPFAM" id="SSF140959">
    <property type="entry name" value="Indolic compounds 2,3-dioxygenase-like"/>
    <property type="match status" value="1"/>
</dbReference>
<dbReference type="HAMAP" id="MF_01972">
    <property type="entry name" value="T23O"/>
    <property type="match status" value="1"/>
</dbReference>
<comment type="pathway">
    <text evidence="1">Amino-acid degradation; L-tryptophan degradation via kynurenine pathway; L-kynurenine from L-tryptophan: step 1/2.</text>
</comment>
<keyword evidence="1" id="KW-0349">Heme</keyword>
<comment type="similarity">
    <text evidence="1">Belongs to the tryptophan 2,3-dioxygenase family.</text>
</comment>
<gene>
    <name evidence="1" type="primary">kynA</name>
    <name evidence="3" type="ORF">ACFH04_08795</name>
</gene>
<dbReference type="EMBL" id="JBHMQV010000009">
    <property type="protein sequence ID" value="MFC0843811.1"/>
    <property type="molecule type" value="Genomic_DNA"/>
</dbReference>
<dbReference type="Gene3D" id="1.20.58.480">
    <property type="match status" value="1"/>
</dbReference>
<dbReference type="InterPro" id="IPR004981">
    <property type="entry name" value="Trp_2_3_dOase"/>
</dbReference>
<comment type="caution">
    <text evidence="1">Lacks conserved residue(s) required for the propagation of feature annotation.</text>
</comment>
<dbReference type="RefSeq" id="WP_394317567.1">
    <property type="nucleotide sequence ID" value="NZ_JBHMQV010000009.1"/>
</dbReference>
<comment type="cofactor">
    <cofactor evidence="1">
        <name>heme</name>
        <dbReference type="ChEBI" id="CHEBI:30413"/>
    </cofactor>
    <text evidence="1">Binds 1 heme group per subunit.</text>
</comment>
<protein>
    <recommendedName>
        <fullName evidence="1">Tryptophan 2,3-dioxygenase</fullName>
        <shortName evidence="1">TDO</shortName>
        <ecNumber evidence="1">1.13.11.11</ecNumber>
    </recommendedName>
    <alternativeName>
        <fullName evidence="1">Tryptamin 2,3-dioxygenase</fullName>
    </alternativeName>
    <alternativeName>
        <fullName evidence="1">Tryptophan oxygenase</fullName>
        <shortName evidence="1">TO</shortName>
        <shortName evidence="1">TRPO</shortName>
    </alternativeName>
    <alternativeName>
        <fullName evidence="1">Tryptophan pyrrolase</fullName>
    </alternativeName>
    <alternativeName>
        <fullName evidence="1">Tryptophanase</fullName>
    </alternativeName>
</protein>
<reference evidence="3 4" key="1">
    <citation type="submission" date="2024-09" db="EMBL/GenBank/DDBJ databases">
        <authorList>
            <person name="Sun Q."/>
            <person name="Mori K."/>
        </authorList>
    </citation>
    <scope>NUCLEOTIDE SEQUENCE [LARGE SCALE GENOMIC DNA]</scope>
    <source>
        <strain evidence="3 4">JCM 4557</strain>
    </source>
</reference>
<dbReference type="PANTHER" id="PTHR10138">
    <property type="entry name" value="TRYPTOPHAN 2,3-DIOXYGENASE"/>
    <property type="match status" value="1"/>
</dbReference>
<evidence type="ECO:0000313" key="3">
    <source>
        <dbReference type="EMBL" id="MFC0843811.1"/>
    </source>
</evidence>